<keyword evidence="1" id="KW-0548">Nucleotidyltransferase</keyword>
<dbReference type="GO" id="GO:0003964">
    <property type="term" value="F:RNA-directed DNA polymerase activity"/>
    <property type="evidence" value="ECO:0007669"/>
    <property type="project" value="UniProtKB-KW"/>
</dbReference>
<evidence type="ECO:0000313" key="1">
    <source>
        <dbReference type="EMBL" id="GIY86354.1"/>
    </source>
</evidence>
<sequence length="156" mass="17935">MVITKRVTATIAKKHKSFQKDLVMLVVKKITDIIPHKFLDIKSDVLNSVKFADSKFNIPGKIDLLLGAELFYELLRPEQILVPDPNLLLQNTVFGFVVSGKVKQPMINHIHCGMIREDLNEASKEFMEEYERLGYRKEVIEEKVPDAIYYAIHHGV</sequence>
<name>A0AAV4WX21_9ARAC</name>
<gene>
    <name evidence="1" type="primary">X975_01402</name>
    <name evidence="1" type="ORF">CDAR_513611</name>
</gene>
<proteinExistence type="predicted"/>
<keyword evidence="2" id="KW-1185">Reference proteome</keyword>
<dbReference type="AlphaFoldDB" id="A0AAV4WX21"/>
<dbReference type="Proteomes" id="UP001054837">
    <property type="component" value="Unassembled WGS sequence"/>
</dbReference>
<dbReference type="EMBL" id="BPLQ01015184">
    <property type="protein sequence ID" value="GIY86354.1"/>
    <property type="molecule type" value="Genomic_DNA"/>
</dbReference>
<evidence type="ECO:0000313" key="2">
    <source>
        <dbReference type="Proteomes" id="UP001054837"/>
    </source>
</evidence>
<organism evidence="1 2">
    <name type="scientific">Caerostris darwini</name>
    <dbReference type="NCBI Taxonomy" id="1538125"/>
    <lineage>
        <taxon>Eukaryota</taxon>
        <taxon>Metazoa</taxon>
        <taxon>Ecdysozoa</taxon>
        <taxon>Arthropoda</taxon>
        <taxon>Chelicerata</taxon>
        <taxon>Arachnida</taxon>
        <taxon>Araneae</taxon>
        <taxon>Araneomorphae</taxon>
        <taxon>Entelegynae</taxon>
        <taxon>Araneoidea</taxon>
        <taxon>Araneidae</taxon>
        <taxon>Caerostris</taxon>
    </lineage>
</organism>
<keyword evidence="1" id="KW-0808">Transferase</keyword>
<accession>A0AAV4WX21</accession>
<comment type="caution">
    <text evidence="1">The sequence shown here is derived from an EMBL/GenBank/DDBJ whole genome shotgun (WGS) entry which is preliminary data.</text>
</comment>
<reference evidence="1 2" key="1">
    <citation type="submission" date="2021-06" db="EMBL/GenBank/DDBJ databases">
        <title>Caerostris darwini draft genome.</title>
        <authorList>
            <person name="Kono N."/>
            <person name="Arakawa K."/>
        </authorList>
    </citation>
    <scope>NUCLEOTIDE SEQUENCE [LARGE SCALE GENOMIC DNA]</scope>
</reference>
<keyword evidence="1" id="KW-0695">RNA-directed DNA polymerase</keyword>
<protein>
    <submittedName>
        <fullName evidence="1">Reverse transcriptase</fullName>
    </submittedName>
</protein>